<dbReference type="EMBL" id="JAGUCO010000004">
    <property type="protein sequence ID" value="MBS2098316.1"/>
    <property type="molecule type" value="Genomic_DNA"/>
</dbReference>
<sequence>MLRRIFVWGLLIFCIGTSVAQVDQVWRYTYPEFGAGMNNNLYFRIENNNFVKNNEYFGDFTEGYTLMGYAIQPSLMYYAGSDLRIKAGLHVVKYSGMEQFTNVIPTFSIHTKLGDNFDLIMGGLRGDVHHRLLEPIFDPENQYSRPIENGFQFIYDNEHLWFDTWVDWEQFIVIGDDKPEKFTAGVSTEYKFLTGNSDWEISIPGQLIATHLGGQISDFEEPMQSLANIASGVKFNKTIGSGFIQNVSLATYGAWYQDLTEKSGLPFSNGQAIYPVAEIGYKYGLLMVGYWHANNFVAPKGSHLFQSVSDYKVVDESSYYYQPKRELLNTKLTFSKDFLQKIKFSVVLETYYDIPNAQFDYAYGLNLVFNPNFFLKKVRFD</sequence>
<dbReference type="Proteomes" id="UP000708576">
    <property type="component" value="Unassembled WGS sequence"/>
</dbReference>
<name>A0ABS5JTT5_9BACT</name>
<keyword evidence="2" id="KW-1185">Reference proteome</keyword>
<reference evidence="1 2" key="1">
    <citation type="journal article" date="2015" name="Int. J. Syst. Evol. Microbiol.">
        <title>Carboxylicivirga linearis sp. nov., isolated from a sea cucumber culture pond.</title>
        <authorList>
            <person name="Wang F.Q."/>
            <person name="Zhou Y.X."/>
            <person name="Lin X.Z."/>
            <person name="Chen G.J."/>
            <person name="Du Z.J."/>
        </authorList>
    </citation>
    <scope>NUCLEOTIDE SEQUENCE [LARGE SCALE GENOMIC DNA]</scope>
    <source>
        <strain evidence="1 2">FB218</strain>
    </source>
</reference>
<organism evidence="1 2">
    <name type="scientific">Carboxylicivirga linearis</name>
    <dbReference type="NCBI Taxonomy" id="1628157"/>
    <lineage>
        <taxon>Bacteria</taxon>
        <taxon>Pseudomonadati</taxon>
        <taxon>Bacteroidota</taxon>
        <taxon>Bacteroidia</taxon>
        <taxon>Marinilabiliales</taxon>
        <taxon>Marinilabiliaceae</taxon>
        <taxon>Carboxylicivirga</taxon>
    </lineage>
</organism>
<protein>
    <recommendedName>
        <fullName evidence="3">Porin</fullName>
    </recommendedName>
</protein>
<evidence type="ECO:0000313" key="2">
    <source>
        <dbReference type="Proteomes" id="UP000708576"/>
    </source>
</evidence>
<dbReference type="RefSeq" id="WP_212215560.1">
    <property type="nucleotide sequence ID" value="NZ_JAGUCO010000004.1"/>
</dbReference>
<proteinExistence type="predicted"/>
<evidence type="ECO:0000313" key="1">
    <source>
        <dbReference type="EMBL" id="MBS2098316.1"/>
    </source>
</evidence>
<evidence type="ECO:0008006" key="3">
    <source>
        <dbReference type="Google" id="ProtNLM"/>
    </source>
</evidence>
<accession>A0ABS5JTT5</accession>
<comment type="caution">
    <text evidence="1">The sequence shown here is derived from an EMBL/GenBank/DDBJ whole genome shotgun (WGS) entry which is preliminary data.</text>
</comment>
<gene>
    <name evidence="1" type="ORF">KEM10_08485</name>
</gene>